<evidence type="ECO:0000256" key="2">
    <source>
        <dbReference type="ARBA" id="ARBA00005013"/>
    </source>
</evidence>
<evidence type="ECO:0000256" key="6">
    <source>
        <dbReference type="RuleBase" id="RU362079"/>
    </source>
</evidence>
<dbReference type="InterPro" id="IPR043133">
    <property type="entry name" value="GTP-CH-I_C/QueF"/>
</dbReference>
<keyword evidence="5 6" id="KW-0456">Lyase</keyword>
<dbReference type="InterPro" id="IPR006156">
    <property type="entry name" value="Dihydroneopterin_aldolase"/>
</dbReference>
<comment type="catalytic activity">
    <reaction evidence="1 6">
        <text>7,8-dihydroneopterin = 6-hydroxymethyl-7,8-dihydropterin + glycolaldehyde</text>
        <dbReference type="Rhea" id="RHEA:10540"/>
        <dbReference type="ChEBI" id="CHEBI:17001"/>
        <dbReference type="ChEBI" id="CHEBI:17071"/>
        <dbReference type="ChEBI" id="CHEBI:44841"/>
        <dbReference type="EC" id="4.1.2.25"/>
    </reaction>
</comment>
<dbReference type="NCBIfam" id="TIGR00526">
    <property type="entry name" value="folB_dom"/>
    <property type="match status" value="1"/>
</dbReference>
<evidence type="ECO:0000313" key="10">
    <source>
        <dbReference type="EMBL" id="SFB02425.1"/>
    </source>
</evidence>
<dbReference type="CDD" id="cd00534">
    <property type="entry name" value="DHNA_DHNTPE"/>
    <property type="match status" value="1"/>
</dbReference>
<dbReference type="AlphaFoldDB" id="A0A1I0XN00"/>
<dbReference type="Proteomes" id="UP000772151">
    <property type="component" value="Unassembled WGS sequence"/>
</dbReference>
<dbReference type="GO" id="GO:0004150">
    <property type="term" value="F:dihydroneopterin aldolase activity"/>
    <property type="evidence" value="ECO:0007669"/>
    <property type="project" value="UniProtKB-UniRule"/>
</dbReference>
<dbReference type="PANTHER" id="PTHR42844">
    <property type="entry name" value="DIHYDRONEOPTERIN ALDOLASE 1-RELATED"/>
    <property type="match status" value="1"/>
</dbReference>
<evidence type="ECO:0000259" key="7">
    <source>
        <dbReference type="SMART" id="SM00905"/>
    </source>
</evidence>
<proteinExistence type="inferred from homology"/>
<evidence type="ECO:0000313" key="12">
    <source>
        <dbReference type="Proteomes" id="UP000183843"/>
    </source>
</evidence>
<dbReference type="SUPFAM" id="SSF55620">
    <property type="entry name" value="Tetrahydrobiopterin biosynthesis enzymes-like"/>
    <property type="match status" value="1"/>
</dbReference>
<dbReference type="EMBL" id="FOJX01000006">
    <property type="protein sequence ID" value="SFB02425.1"/>
    <property type="molecule type" value="Genomic_DNA"/>
</dbReference>
<sequence length="120" mass="13539">MDKIKLTGLNFYGYHGCLPSERQMGQEFIVDISMYLDLKEAGKSDKLTATVNYAEVYDVVKKIVEGEPRKLIEVVGEEIAQTVLKDFRLVEKVRVTVHKPHAPLPGRFTDASISVVRSRS</sequence>
<protein>
    <recommendedName>
        <fullName evidence="6">7,8-dihydroneopterin aldolase</fullName>
        <ecNumber evidence="6">4.1.2.25</ecNumber>
    </recommendedName>
</protein>
<dbReference type="PANTHER" id="PTHR42844:SF1">
    <property type="entry name" value="DIHYDRONEOPTERIN ALDOLASE 1-RELATED"/>
    <property type="match status" value="1"/>
</dbReference>
<reference evidence="11 12" key="1">
    <citation type="submission" date="2016-10" db="EMBL/GenBank/DDBJ databases">
        <authorList>
            <person name="de Groot N.N."/>
        </authorList>
    </citation>
    <scope>NUCLEOTIDE SEQUENCE [LARGE SCALE GENOMIC DNA]</scope>
    <source>
        <strain evidence="9 11">DSM 2872</strain>
        <strain evidence="10 12">L14</strain>
    </source>
</reference>
<dbReference type="Proteomes" id="UP000183843">
    <property type="component" value="Unassembled WGS sequence"/>
</dbReference>
<evidence type="ECO:0000313" key="11">
    <source>
        <dbReference type="Proteomes" id="UP000183469"/>
    </source>
</evidence>
<dbReference type="SMART" id="SM00905">
    <property type="entry name" value="FolB"/>
    <property type="match status" value="1"/>
</dbReference>
<gene>
    <name evidence="8" type="primary">folB</name>
    <name evidence="8" type="ORF">E7203_09890</name>
    <name evidence="10" type="ORF">SAMN05216587_106165</name>
    <name evidence="9" type="ORF">SAMN05660648_01247</name>
</gene>
<dbReference type="Gene3D" id="3.30.1130.10">
    <property type="match status" value="1"/>
</dbReference>
<dbReference type="Proteomes" id="UP000183469">
    <property type="component" value="Unassembled WGS sequence"/>
</dbReference>
<dbReference type="GO" id="GO:0046656">
    <property type="term" value="P:folic acid biosynthetic process"/>
    <property type="evidence" value="ECO:0007669"/>
    <property type="project" value="UniProtKB-UniRule"/>
</dbReference>
<evidence type="ECO:0000313" key="8">
    <source>
        <dbReference type="EMBL" id="MBE6085742.1"/>
    </source>
</evidence>
<dbReference type="InterPro" id="IPR006157">
    <property type="entry name" value="FolB_dom"/>
</dbReference>
<feature type="domain" description="Dihydroneopterin aldolase/epimerase" evidence="7">
    <location>
        <begin position="4"/>
        <end position="117"/>
    </location>
</feature>
<dbReference type="GO" id="GO:0046654">
    <property type="term" value="P:tetrahydrofolate biosynthetic process"/>
    <property type="evidence" value="ECO:0007669"/>
    <property type="project" value="UniProtKB-UniRule"/>
</dbReference>
<accession>A0A1I0XN00</accession>
<evidence type="ECO:0000256" key="3">
    <source>
        <dbReference type="ARBA" id="ARBA00005708"/>
    </source>
</evidence>
<dbReference type="UniPathway" id="UPA00077">
    <property type="reaction ID" value="UER00154"/>
</dbReference>
<comment type="function">
    <text evidence="6">Catalyzes the conversion of 7,8-dihydroneopterin to 6-hydroxymethyl-7,8-dihydropterin.</text>
</comment>
<evidence type="ECO:0000256" key="4">
    <source>
        <dbReference type="ARBA" id="ARBA00022909"/>
    </source>
</evidence>
<reference evidence="8" key="2">
    <citation type="submission" date="2019-04" db="EMBL/GenBank/DDBJ databases">
        <title>Evolution of Biomass-Degrading Anaerobic Consortia Revealed by Metagenomics.</title>
        <authorList>
            <person name="Peng X."/>
        </authorList>
    </citation>
    <scope>NUCLEOTIDE SEQUENCE</scope>
    <source>
        <strain evidence="8">SIG242</strain>
    </source>
</reference>
<dbReference type="Pfam" id="PF02152">
    <property type="entry name" value="FolB"/>
    <property type="match status" value="1"/>
</dbReference>
<evidence type="ECO:0000313" key="9">
    <source>
        <dbReference type="EMBL" id="SDZ91701.1"/>
    </source>
</evidence>
<dbReference type="EC" id="4.1.2.25" evidence="6"/>
<dbReference type="EMBL" id="SVCA01000009">
    <property type="protein sequence ID" value="MBE6085742.1"/>
    <property type="molecule type" value="Genomic_DNA"/>
</dbReference>
<dbReference type="NCBIfam" id="TIGR00525">
    <property type="entry name" value="folB"/>
    <property type="match status" value="1"/>
</dbReference>
<comment type="similarity">
    <text evidence="3 6">Belongs to the DHNA family.</text>
</comment>
<dbReference type="OrthoDB" id="9803748at2"/>
<evidence type="ECO:0000256" key="1">
    <source>
        <dbReference type="ARBA" id="ARBA00001353"/>
    </source>
</evidence>
<dbReference type="EMBL" id="FNQG01000004">
    <property type="protein sequence ID" value="SDZ91701.1"/>
    <property type="molecule type" value="Genomic_DNA"/>
</dbReference>
<evidence type="ECO:0000256" key="5">
    <source>
        <dbReference type="ARBA" id="ARBA00023239"/>
    </source>
</evidence>
<dbReference type="FunFam" id="3.30.1130.10:FF:000003">
    <property type="entry name" value="7,8-dihydroneopterin aldolase"/>
    <property type="match status" value="1"/>
</dbReference>
<keyword evidence="4 6" id="KW-0289">Folate biosynthesis</keyword>
<comment type="pathway">
    <text evidence="2 6">Cofactor biosynthesis; tetrahydrofolate biosynthesis; 2-amino-4-hydroxy-6-hydroxymethyl-7,8-dihydropteridine diphosphate from 7,8-dihydroneopterin triphosphate: step 3/4.</text>
</comment>
<dbReference type="GO" id="GO:0005737">
    <property type="term" value="C:cytoplasm"/>
    <property type="evidence" value="ECO:0007669"/>
    <property type="project" value="TreeGrafter"/>
</dbReference>
<dbReference type="RefSeq" id="WP_037353862.1">
    <property type="nucleotide sequence ID" value="NZ_FNQG01000004.1"/>
</dbReference>
<organism evidence="10 12">
    <name type="scientific">Selenomonas ruminantium</name>
    <dbReference type="NCBI Taxonomy" id="971"/>
    <lineage>
        <taxon>Bacteria</taxon>
        <taxon>Bacillati</taxon>
        <taxon>Bacillota</taxon>
        <taxon>Negativicutes</taxon>
        <taxon>Selenomonadales</taxon>
        <taxon>Selenomonadaceae</taxon>
        <taxon>Selenomonas</taxon>
    </lineage>
</organism>
<name>A0A1I0XN00_SELRU</name>